<gene>
    <name evidence="2" type="ORF">LITE_LOCUS11779</name>
</gene>
<proteinExistence type="predicted"/>
<dbReference type="PANTHER" id="PTHR45376:SF1">
    <property type="entry name" value="CHAPERONE DNAJ-DOMAIN SUPERFAMILY PROTEIN-RELATED"/>
    <property type="match status" value="1"/>
</dbReference>
<name>A0AAV0J2N9_9ROSI</name>
<evidence type="ECO:0000256" key="1">
    <source>
        <dbReference type="SAM" id="MobiDB-lite"/>
    </source>
</evidence>
<dbReference type="PANTHER" id="PTHR45376">
    <property type="entry name" value="CHAPERONE DNAJ-DOMAIN SUPERFAMILY PROTEIN-RELATED"/>
    <property type="match status" value="1"/>
</dbReference>
<evidence type="ECO:0000313" key="2">
    <source>
        <dbReference type="EMBL" id="CAI0402806.1"/>
    </source>
</evidence>
<organism evidence="2 3">
    <name type="scientific">Linum tenue</name>
    <dbReference type="NCBI Taxonomy" id="586396"/>
    <lineage>
        <taxon>Eukaryota</taxon>
        <taxon>Viridiplantae</taxon>
        <taxon>Streptophyta</taxon>
        <taxon>Embryophyta</taxon>
        <taxon>Tracheophyta</taxon>
        <taxon>Spermatophyta</taxon>
        <taxon>Magnoliopsida</taxon>
        <taxon>eudicotyledons</taxon>
        <taxon>Gunneridae</taxon>
        <taxon>Pentapetalae</taxon>
        <taxon>rosids</taxon>
        <taxon>fabids</taxon>
        <taxon>Malpighiales</taxon>
        <taxon>Linaceae</taxon>
        <taxon>Linum</taxon>
    </lineage>
</organism>
<feature type="region of interest" description="Disordered" evidence="1">
    <location>
        <begin position="78"/>
        <end position="113"/>
    </location>
</feature>
<protein>
    <submittedName>
        <fullName evidence="2">Uncharacterized protein</fullName>
    </submittedName>
</protein>
<dbReference type="EMBL" id="CAMGYJ010000004">
    <property type="protein sequence ID" value="CAI0402806.1"/>
    <property type="molecule type" value="Genomic_DNA"/>
</dbReference>
<sequence>MNIAAKAAISNLQSTSFHLRTALFHSTHVLERKRRGFNFSYSRPNFSSRRHRKLHGREELLRNIRAYADSLFQGVNDDFEDEDSSSSKGPSWFRNQHSRGPKNSNARSKRWGKSKDSKLHLCLLHSSII</sequence>
<dbReference type="AlphaFoldDB" id="A0AAV0J2N9"/>
<dbReference type="Proteomes" id="UP001154282">
    <property type="component" value="Unassembled WGS sequence"/>
</dbReference>
<comment type="caution">
    <text evidence="2">The sequence shown here is derived from an EMBL/GenBank/DDBJ whole genome shotgun (WGS) entry which is preliminary data.</text>
</comment>
<keyword evidence="3" id="KW-1185">Reference proteome</keyword>
<accession>A0AAV0J2N9</accession>
<evidence type="ECO:0000313" key="3">
    <source>
        <dbReference type="Proteomes" id="UP001154282"/>
    </source>
</evidence>
<reference evidence="2" key="1">
    <citation type="submission" date="2022-08" db="EMBL/GenBank/DDBJ databases">
        <authorList>
            <person name="Gutierrez-Valencia J."/>
        </authorList>
    </citation>
    <scope>NUCLEOTIDE SEQUENCE</scope>
</reference>